<dbReference type="GO" id="GO:0016620">
    <property type="term" value="F:oxidoreductase activity, acting on the aldehyde or oxo group of donors, NAD or NADP as acceptor"/>
    <property type="evidence" value="ECO:0007669"/>
    <property type="project" value="InterPro"/>
</dbReference>
<reference evidence="5" key="1">
    <citation type="submission" date="2021-12" db="EMBL/GenBank/DDBJ databases">
        <title>Convergent genome expansion in fungi linked to evolution of root-endophyte symbiosis.</title>
        <authorList>
            <consortium name="DOE Joint Genome Institute"/>
            <person name="Ke Y.-H."/>
            <person name="Bonito G."/>
            <person name="Liao H.-L."/>
            <person name="Looney B."/>
            <person name="Rojas-Flechas A."/>
            <person name="Nash J."/>
            <person name="Hameed K."/>
            <person name="Schadt C."/>
            <person name="Martin F."/>
            <person name="Crous P.W."/>
            <person name="Miettinen O."/>
            <person name="Magnuson J.K."/>
            <person name="Labbe J."/>
            <person name="Jacobson D."/>
            <person name="Doktycz M.J."/>
            <person name="Veneault-Fourrey C."/>
            <person name="Kuo A."/>
            <person name="Mondo S."/>
            <person name="Calhoun S."/>
            <person name="Riley R."/>
            <person name="Ohm R."/>
            <person name="LaButti K."/>
            <person name="Andreopoulos B."/>
            <person name="Pangilinan J."/>
            <person name="Nolan M."/>
            <person name="Tritt A."/>
            <person name="Clum A."/>
            <person name="Lipzen A."/>
            <person name="Daum C."/>
            <person name="Barry K."/>
            <person name="Grigoriev I.V."/>
            <person name="Vilgalys R."/>
        </authorList>
    </citation>
    <scope>NUCLEOTIDE SEQUENCE</scope>
    <source>
        <strain evidence="5">PMI_201</strain>
    </source>
</reference>
<protein>
    <recommendedName>
        <fullName evidence="4">Aldehyde dehydrogenase domain-containing protein</fullName>
    </recommendedName>
</protein>
<keyword evidence="3" id="KW-0812">Transmembrane</keyword>
<dbReference type="GeneID" id="70252563"/>
<dbReference type="InterPro" id="IPR016161">
    <property type="entry name" value="Ald_DH/histidinol_DH"/>
</dbReference>
<keyword evidence="6" id="KW-1185">Reference proteome</keyword>
<dbReference type="PANTHER" id="PTHR43353:SF5">
    <property type="entry name" value="SUCCINATE-SEMIALDEHYDE DEHYDROGENASE, MITOCHONDRIAL"/>
    <property type="match status" value="1"/>
</dbReference>
<sequence length="511" mass="56371">MVDAVFSTVYTAKLEGRIESVQRRKREIQRLHHALKLNRSKLVIALQKDGYSAADALLEIHTTLWKLREVFHFLDFGKSLAAEQMIEQGRDNLHRSQPLGTVLVLNGNRLVVAQALVQAAYTIATGNTSVIVLPSADKWRATIIELQHLYERSKVDAEILQLVVPNSEADYKKSITALLECPFDAVVISDEQALDLTKQSDSHYASQERRLIHAISTAWPCIVTRNADIKQAARDISVAKFIVLSGQSLVSPSVVFVDEFILPEFRAALETAVGEASLAGHQLMSKSPTSFKKDKASSDAVQAFKALGGSITEVQGGDILVGKADWRYLDDYFPLKSFVNGGSQSPRARLLIVPVTSVEAAMSLGAQLIPPQGPSGWYYFCNMPESRYLTNISTEPTYVNGIPLSNHFLPLPFFPIEQVLNQYLKPSPIFNVRQDVSVNSSLFTFPSDLLITTLEAAIEGDTLKPPVQKSGFQVGFFEQGARMGLAHFLAVLLGTTGLGIWWIRSLWTANA</sequence>
<dbReference type="Pfam" id="PF00171">
    <property type="entry name" value="Aldedh"/>
    <property type="match status" value="1"/>
</dbReference>
<name>A0AAD4PVX5_9EURO</name>
<dbReference type="InterPro" id="IPR016163">
    <property type="entry name" value="Ald_DH_C"/>
</dbReference>
<dbReference type="AlphaFoldDB" id="A0AAD4PVX5"/>
<keyword evidence="3" id="KW-0472">Membrane</keyword>
<proteinExistence type="predicted"/>
<dbReference type="InterPro" id="IPR015590">
    <property type="entry name" value="Aldehyde_DH_dom"/>
</dbReference>
<feature type="transmembrane region" description="Helical" evidence="3">
    <location>
        <begin position="484"/>
        <end position="503"/>
    </location>
</feature>
<evidence type="ECO:0000259" key="4">
    <source>
        <dbReference type="Pfam" id="PF00171"/>
    </source>
</evidence>
<evidence type="ECO:0000313" key="5">
    <source>
        <dbReference type="EMBL" id="KAH8691282.1"/>
    </source>
</evidence>
<dbReference type="Proteomes" id="UP001201262">
    <property type="component" value="Unassembled WGS sequence"/>
</dbReference>
<dbReference type="InterPro" id="IPR016162">
    <property type="entry name" value="Ald_DH_N"/>
</dbReference>
<gene>
    <name evidence="5" type="ORF">BGW36DRAFT_465063</name>
</gene>
<keyword evidence="3" id="KW-1133">Transmembrane helix</keyword>
<accession>A0AAD4PVX5</accession>
<keyword evidence="2" id="KW-0175">Coiled coil</keyword>
<evidence type="ECO:0000256" key="1">
    <source>
        <dbReference type="ARBA" id="ARBA00023002"/>
    </source>
</evidence>
<feature type="domain" description="Aldehyde dehydrogenase" evidence="4">
    <location>
        <begin position="20"/>
        <end position="276"/>
    </location>
</feature>
<dbReference type="Gene3D" id="3.40.605.10">
    <property type="entry name" value="Aldehyde Dehydrogenase, Chain A, domain 1"/>
    <property type="match status" value="1"/>
</dbReference>
<dbReference type="SUPFAM" id="SSF53720">
    <property type="entry name" value="ALDH-like"/>
    <property type="match status" value="1"/>
</dbReference>
<evidence type="ECO:0000313" key="6">
    <source>
        <dbReference type="Proteomes" id="UP001201262"/>
    </source>
</evidence>
<evidence type="ECO:0000256" key="3">
    <source>
        <dbReference type="SAM" id="Phobius"/>
    </source>
</evidence>
<evidence type="ECO:0000256" key="2">
    <source>
        <dbReference type="SAM" id="Coils"/>
    </source>
</evidence>
<dbReference type="Gene3D" id="3.40.309.10">
    <property type="entry name" value="Aldehyde Dehydrogenase, Chain A, domain 2"/>
    <property type="match status" value="1"/>
</dbReference>
<dbReference type="InterPro" id="IPR050740">
    <property type="entry name" value="Aldehyde_DH_Superfamily"/>
</dbReference>
<dbReference type="PANTHER" id="PTHR43353">
    <property type="entry name" value="SUCCINATE-SEMIALDEHYDE DEHYDROGENASE, MITOCHONDRIAL"/>
    <property type="match status" value="1"/>
</dbReference>
<feature type="coiled-coil region" evidence="2">
    <location>
        <begin position="11"/>
        <end position="38"/>
    </location>
</feature>
<comment type="caution">
    <text evidence="5">The sequence shown here is derived from an EMBL/GenBank/DDBJ whole genome shotgun (WGS) entry which is preliminary data.</text>
</comment>
<dbReference type="EMBL" id="JAJTJA010000012">
    <property type="protein sequence ID" value="KAH8691282.1"/>
    <property type="molecule type" value="Genomic_DNA"/>
</dbReference>
<keyword evidence="1" id="KW-0560">Oxidoreductase</keyword>
<organism evidence="5 6">
    <name type="scientific">Talaromyces proteolyticus</name>
    <dbReference type="NCBI Taxonomy" id="1131652"/>
    <lineage>
        <taxon>Eukaryota</taxon>
        <taxon>Fungi</taxon>
        <taxon>Dikarya</taxon>
        <taxon>Ascomycota</taxon>
        <taxon>Pezizomycotina</taxon>
        <taxon>Eurotiomycetes</taxon>
        <taxon>Eurotiomycetidae</taxon>
        <taxon>Eurotiales</taxon>
        <taxon>Trichocomaceae</taxon>
        <taxon>Talaromyces</taxon>
        <taxon>Talaromyces sect. Bacilispori</taxon>
    </lineage>
</organism>
<dbReference type="RefSeq" id="XP_046067374.1">
    <property type="nucleotide sequence ID" value="XM_046222276.1"/>
</dbReference>